<dbReference type="HAMAP" id="MF_01220_B">
    <property type="entry name" value="PyrH_B"/>
    <property type="match status" value="1"/>
</dbReference>
<dbReference type="SUPFAM" id="SSF53633">
    <property type="entry name" value="Carbamate kinase-like"/>
    <property type="match status" value="1"/>
</dbReference>
<protein>
    <recommendedName>
        <fullName evidence="5">Uridylate kinase</fullName>
        <ecNumber evidence="4">2.7.4.22</ecNumber>
    </recommendedName>
    <alternativeName>
        <fullName evidence="12">Uridine monophosphate kinase</fullName>
    </alternativeName>
</protein>
<dbReference type="FunFam" id="3.40.1160.10:FF:000001">
    <property type="entry name" value="Uridylate kinase"/>
    <property type="match status" value="1"/>
</dbReference>
<dbReference type="InterPro" id="IPR001048">
    <property type="entry name" value="Asp/Glu/Uridylate_kinase"/>
</dbReference>
<evidence type="ECO:0000256" key="12">
    <source>
        <dbReference type="ARBA" id="ARBA00032092"/>
    </source>
</evidence>
<dbReference type="NCBIfam" id="TIGR02075">
    <property type="entry name" value="pyrH_bact"/>
    <property type="match status" value="1"/>
</dbReference>
<evidence type="ECO:0000256" key="9">
    <source>
        <dbReference type="ARBA" id="ARBA00022777"/>
    </source>
</evidence>
<keyword evidence="8" id="KW-0547">Nucleotide-binding</keyword>
<name>A0A0F9DT79_9ZZZZ</name>
<dbReference type="PIRSF" id="PIRSF005650">
    <property type="entry name" value="Uridylate_kin"/>
    <property type="match status" value="1"/>
</dbReference>
<evidence type="ECO:0000256" key="2">
    <source>
        <dbReference type="ARBA" id="ARBA00004791"/>
    </source>
</evidence>
<evidence type="ECO:0000256" key="11">
    <source>
        <dbReference type="ARBA" id="ARBA00022975"/>
    </source>
</evidence>
<dbReference type="InterPro" id="IPR011817">
    <property type="entry name" value="Uridylate_kinase"/>
</dbReference>
<comment type="pathway">
    <text evidence="2">Pyrimidine metabolism; CTP biosynthesis via de novo pathway; UDP from UMP (UMPK route): step 1/1.</text>
</comment>
<dbReference type="GO" id="GO:0005524">
    <property type="term" value="F:ATP binding"/>
    <property type="evidence" value="ECO:0007669"/>
    <property type="project" value="UniProtKB-KW"/>
</dbReference>
<evidence type="ECO:0000256" key="4">
    <source>
        <dbReference type="ARBA" id="ARBA00012899"/>
    </source>
</evidence>
<dbReference type="GO" id="GO:0005737">
    <property type="term" value="C:cytoplasm"/>
    <property type="evidence" value="ECO:0007669"/>
    <property type="project" value="UniProtKB-SubCell"/>
</dbReference>
<comment type="similarity">
    <text evidence="3">Belongs to the UMP kinase family.</text>
</comment>
<dbReference type="InterPro" id="IPR015963">
    <property type="entry name" value="Uridylate_kinase_bac"/>
</dbReference>
<sequence length="240" mass="26665">MSQLPIKWDRILLKIGGESLADKNDYGISSSRVRLIAEEISEVKDLGVKIGIMVGGGNIFRGGIASREGMDRTTADYMGMLATILNALALQDTLERIGVFTRVQTAIEMQEIAEPYIRRRALRHLEKDRVVIFAGGTGNPYFTTDTAAALRALEIEADVILKATKVEGVYSSDPFKDKKAEKFDEIGYVEVLNRRLKVMDATAISLCMDNRLPIIIFNLQKRGNIKRIVLGEKVGTMVKD</sequence>
<evidence type="ECO:0000256" key="5">
    <source>
        <dbReference type="ARBA" id="ARBA00016403"/>
    </source>
</evidence>
<accession>A0A0F9DT79</accession>
<comment type="catalytic activity">
    <reaction evidence="13">
        <text>UMP + ATP = UDP + ADP</text>
        <dbReference type="Rhea" id="RHEA:24400"/>
        <dbReference type="ChEBI" id="CHEBI:30616"/>
        <dbReference type="ChEBI" id="CHEBI:57865"/>
        <dbReference type="ChEBI" id="CHEBI:58223"/>
        <dbReference type="ChEBI" id="CHEBI:456216"/>
        <dbReference type="EC" id="2.7.4.22"/>
    </reaction>
</comment>
<dbReference type="Gene3D" id="3.40.1160.10">
    <property type="entry name" value="Acetylglutamate kinase-like"/>
    <property type="match status" value="1"/>
</dbReference>
<evidence type="ECO:0000256" key="1">
    <source>
        <dbReference type="ARBA" id="ARBA00004496"/>
    </source>
</evidence>
<evidence type="ECO:0000256" key="13">
    <source>
        <dbReference type="ARBA" id="ARBA00047767"/>
    </source>
</evidence>
<keyword evidence="6" id="KW-0963">Cytoplasm</keyword>
<comment type="caution">
    <text evidence="15">The sequence shown here is derived from an EMBL/GenBank/DDBJ whole genome shotgun (WGS) entry which is preliminary data.</text>
</comment>
<keyword evidence="10" id="KW-0067">ATP-binding</keyword>
<dbReference type="EMBL" id="LAZR01027690">
    <property type="protein sequence ID" value="KKL64934.1"/>
    <property type="molecule type" value="Genomic_DNA"/>
</dbReference>
<dbReference type="GO" id="GO:0006225">
    <property type="term" value="P:UDP biosynthetic process"/>
    <property type="evidence" value="ECO:0007669"/>
    <property type="project" value="TreeGrafter"/>
</dbReference>
<evidence type="ECO:0000313" key="15">
    <source>
        <dbReference type="EMBL" id="KKL64934.1"/>
    </source>
</evidence>
<dbReference type="GO" id="GO:0044210">
    <property type="term" value="P:'de novo' CTP biosynthetic process"/>
    <property type="evidence" value="ECO:0007669"/>
    <property type="project" value="UniProtKB-UniPathway"/>
</dbReference>
<dbReference type="InterPro" id="IPR036393">
    <property type="entry name" value="AceGlu_kinase-like_sf"/>
</dbReference>
<feature type="domain" description="Aspartate/glutamate/uridylate kinase" evidence="14">
    <location>
        <begin position="10"/>
        <end position="218"/>
    </location>
</feature>
<dbReference type="EC" id="2.7.4.22" evidence="4"/>
<reference evidence="15" key="1">
    <citation type="journal article" date="2015" name="Nature">
        <title>Complex archaea that bridge the gap between prokaryotes and eukaryotes.</title>
        <authorList>
            <person name="Spang A."/>
            <person name="Saw J.H."/>
            <person name="Jorgensen S.L."/>
            <person name="Zaremba-Niedzwiedzka K."/>
            <person name="Martijn J."/>
            <person name="Lind A.E."/>
            <person name="van Eijk R."/>
            <person name="Schleper C."/>
            <person name="Guy L."/>
            <person name="Ettema T.J."/>
        </authorList>
    </citation>
    <scope>NUCLEOTIDE SEQUENCE</scope>
</reference>
<organism evidence="15">
    <name type="scientific">marine sediment metagenome</name>
    <dbReference type="NCBI Taxonomy" id="412755"/>
    <lineage>
        <taxon>unclassified sequences</taxon>
        <taxon>metagenomes</taxon>
        <taxon>ecological metagenomes</taxon>
    </lineage>
</organism>
<evidence type="ECO:0000256" key="7">
    <source>
        <dbReference type="ARBA" id="ARBA00022679"/>
    </source>
</evidence>
<dbReference type="UniPathway" id="UPA00159">
    <property type="reaction ID" value="UER00275"/>
</dbReference>
<evidence type="ECO:0000259" key="14">
    <source>
        <dbReference type="Pfam" id="PF00696"/>
    </source>
</evidence>
<comment type="subcellular location">
    <subcellularLocation>
        <location evidence="1">Cytoplasm</location>
    </subcellularLocation>
</comment>
<dbReference type="AlphaFoldDB" id="A0A0F9DT79"/>
<proteinExistence type="inferred from homology"/>
<dbReference type="GO" id="GO:0033862">
    <property type="term" value="F:UMP kinase activity"/>
    <property type="evidence" value="ECO:0007669"/>
    <property type="project" value="UniProtKB-EC"/>
</dbReference>
<gene>
    <name evidence="15" type="ORF">LCGC14_2160010</name>
</gene>
<dbReference type="PANTHER" id="PTHR42833">
    <property type="entry name" value="URIDYLATE KINASE"/>
    <property type="match status" value="1"/>
</dbReference>
<dbReference type="Pfam" id="PF00696">
    <property type="entry name" value="AA_kinase"/>
    <property type="match status" value="1"/>
</dbReference>
<dbReference type="PANTHER" id="PTHR42833:SF4">
    <property type="entry name" value="URIDYLATE KINASE PUMPKIN, CHLOROPLASTIC"/>
    <property type="match status" value="1"/>
</dbReference>
<keyword evidence="11" id="KW-0665">Pyrimidine biosynthesis</keyword>
<keyword evidence="9" id="KW-0418">Kinase</keyword>
<keyword evidence="7" id="KW-0808">Transferase</keyword>
<evidence type="ECO:0000256" key="6">
    <source>
        <dbReference type="ARBA" id="ARBA00022490"/>
    </source>
</evidence>
<evidence type="ECO:0000256" key="10">
    <source>
        <dbReference type="ARBA" id="ARBA00022840"/>
    </source>
</evidence>
<evidence type="ECO:0000256" key="3">
    <source>
        <dbReference type="ARBA" id="ARBA00007614"/>
    </source>
</evidence>
<evidence type="ECO:0000256" key="8">
    <source>
        <dbReference type="ARBA" id="ARBA00022741"/>
    </source>
</evidence>
<dbReference type="CDD" id="cd04254">
    <property type="entry name" value="AAK_UMPK-PyrH-Ec"/>
    <property type="match status" value="1"/>
</dbReference>